<dbReference type="EC" id="1.-.-.-" evidence="7"/>
<name>A0ABT0UCZ0_9BACT</name>
<comment type="similarity">
    <text evidence="2 5">Belongs to the carotenoid/retinoid oxidoreductase family.</text>
</comment>
<dbReference type="InterPro" id="IPR002937">
    <property type="entry name" value="Amino_oxidase"/>
</dbReference>
<keyword evidence="3 5" id="KW-0125">Carotenoid biosynthesis</keyword>
<dbReference type="Proteomes" id="UP001202961">
    <property type="component" value="Unassembled WGS sequence"/>
</dbReference>
<dbReference type="GO" id="GO:0016491">
    <property type="term" value="F:oxidoreductase activity"/>
    <property type="evidence" value="ECO:0007669"/>
    <property type="project" value="UniProtKB-KW"/>
</dbReference>
<evidence type="ECO:0000313" key="7">
    <source>
        <dbReference type="EMBL" id="MCM2374243.1"/>
    </source>
</evidence>
<protein>
    <submittedName>
        <fullName evidence="7">Phytoene desaturase family protein</fullName>
        <ecNumber evidence="7">1.-.-.-</ecNumber>
    </submittedName>
</protein>
<dbReference type="RefSeq" id="WP_250932132.1">
    <property type="nucleotide sequence ID" value="NZ_JAMQBK010000082.1"/>
</dbReference>
<dbReference type="SUPFAM" id="SSF51905">
    <property type="entry name" value="FAD/NAD(P)-binding domain"/>
    <property type="match status" value="1"/>
</dbReference>
<comment type="caution">
    <text evidence="7">The sequence shown here is derived from an EMBL/GenBank/DDBJ whole genome shotgun (WGS) entry which is preliminary data.</text>
</comment>
<dbReference type="PANTHER" id="PTHR43734:SF7">
    <property type="entry name" value="4,4'-DIAPONEUROSPORENE OXYGENASE"/>
    <property type="match status" value="1"/>
</dbReference>
<reference evidence="7 8" key="1">
    <citation type="journal article" date="2022" name="Syst. Appl. Microbiol.">
        <title>Rhodopirellula aestuarii sp. nov., a novel member of the genus Rhodopirellula isolated from brackish sediments collected in the Tagus River estuary, Portugal.</title>
        <authorList>
            <person name="Vitorino I.R."/>
            <person name="Klimek D."/>
            <person name="Calusinska M."/>
            <person name="Lobo-da-Cunha A."/>
            <person name="Vasconcelos V."/>
            <person name="Lage O.M."/>
        </authorList>
    </citation>
    <scope>NUCLEOTIDE SEQUENCE [LARGE SCALE GENOMIC DNA]</scope>
    <source>
        <strain evidence="7 8">ICT_H3.1</strain>
    </source>
</reference>
<dbReference type="Pfam" id="PF01593">
    <property type="entry name" value="Amino_oxidase"/>
    <property type="match status" value="1"/>
</dbReference>
<evidence type="ECO:0000256" key="3">
    <source>
        <dbReference type="ARBA" id="ARBA00022746"/>
    </source>
</evidence>
<evidence type="ECO:0000256" key="1">
    <source>
        <dbReference type="ARBA" id="ARBA00004829"/>
    </source>
</evidence>
<evidence type="ECO:0000256" key="4">
    <source>
        <dbReference type="ARBA" id="ARBA00023002"/>
    </source>
</evidence>
<sequence length="536" mass="58321">MIAPEPTRDSNPTKDPQHVVVIGGGLAGLSSACVLAARGHRVTLCDKNDWLGGKAAEHRTGSYRFDMGPTILTLPSVLRRVFSEADRNMDDYLEIVPLDPQWRCFFEGTAAAGTSENTVLDLVADVDAMKRHLLDFTGGETAGNGYEKFLQVSEQLHRVSDRFFFWRSIGGLADTMEVGGAFSAAVLKDVLSLRMGRSVASVVRSHVPEHRVSQMMDHFTQYVGSSPYASPAVLCGIAHMQTEEGIWYPIGGTRAVPEALSKLASELGVDLRTGTDVLRIETDASGVTGVTIADGETIPCDAVVSNCDAVRTYTELLQGTSASKTFVRKNRYEAACSGVVLYLGLNRRYEQLLHHNFIFSKDPESEFDYIYHKGEPAPDPTAYVCAPSVSEPGVAPEGCEALYILVHTPYLRPQHDWKAMLPAYREVILDKLERTAGMDGIRDAIVTEDSLTPEGIHNRYRVLNGAIYGLASHGKFTGAFKPGNRRKDIRGLYLAGGAAHPGPGMPMVLMSGWIAADSLDQDARAQRLATTAGSRI</sequence>
<dbReference type="NCBIfam" id="TIGR02734">
    <property type="entry name" value="crtI_fam"/>
    <property type="match status" value="1"/>
</dbReference>
<keyword evidence="8" id="KW-1185">Reference proteome</keyword>
<keyword evidence="4 5" id="KW-0560">Oxidoreductase</keyword>
<comment type="pathway">
    <text evidence="1 5">Carotenoid biosynthesis.</text>
</comment>
<evidence type="ECO:0000256" key="2">
    <source>
        <dbReference type="ARBA" id="ARBA00006046"/>
    </source>
</evidence>
<gene>
    <name evidence="7" type="primary">crtI</name>
    <name evidence="7" type="ORF">NB063_26805</name>
</gene>
<dbReference type="InterPro" id="IPR014105">
    <property type="entry name" value="Carotenoid/retinoid_OxRdtase"/>
</dbReference>
<accession>A0ABT0UCZ0</accession>
<evidence type="ECO:0000259" key="6">
    <source>
        <dbReference type="Pfam" id="PF01593"/>
    </source>
</evidence>
<dbReference type="InterPro" id="IPR036188">
    <property type="entry name" value="FAD/NAD-bd_sf"/>
</dbReference>
<dbReference type="EMBL" id="JAMQBK010000082">
    <property type="protein sequence ID" value="MCM2374243.1"/>
    <property type="molecule type" value="Genomic_DNA"/>
</dbReference>
<evidence type="ECO:0000313" key="8">
    <source>
        <dbReference type="Proteomes" id="UP001202961"/>
    </source>
</evidence>
<organism evidence="7 8">
    <name type="scientific">Aporhodopirellula aestuarii</name>
    <dbReference type="NCBI Taxonomy" id="2950107"/>
    <lineage>
        <taxon>Bacteria</taxon>
        <taxon>Pseudomonadati</taxon>
        <taxon>Planctomycetota</taxon>
        <taxon>Planctomycetia</taxon>
        <taxon>Pirellulales</taxon>
        <taxon>Pirellulaceae</taxon>
        <taxon>Aporhodopirellula</taxon>
    </lineage>
</organism>
<proteinExistence type="inferred from homology"/>
<dbReference type="PANTHER" id="PTHR43734">
    <property type="entry name" value="PHYTOENE DESATURASE"/>
    <property type="match status" value="1"/>
</dbReference>
<evidence type="ECO:0000256" key="5">
    <source>
        <dbReference type="RuleBase" id="RU362075"/>
    </source>
</evidence>
<feature type="domain" description="Amine oxidase" evidence="6">
    <location>
        <begin position="26"/>
        <end position="308"/>
    </location>
</feature>
<dbReference type="Gene3D" id="3.50.50.60">
    <property type="entry name" value="FAD/NAD(P)-binding domain"/>
    <property type="match status" value="2"/>
</dbReference>